<evidence type="ECO:0000256" key="1">
    <source>
        <dbReference type="SAM" id="Phobius"/>
    </source>
</evidence>
<sequence length="74" mass="7747">MIDDLSTLLAGFGVLLSAEIVALTVLALGMIAFLSVLFAVIVSTLAVRWFFGLFRSPGTTDGSLPSGSDPSLMR</sequence>
<organism evidence="2">
    <name type="scientific">Microbacterium sp. A8/3-1</name>
    <dbReference type="NCBI Taxonomy" id="3160749"/>
    <lineage>
        <taxon>Bacteria</taxon>
        <taxon>Bacillati</taxon>
        <taxon>Actinomycetota</taxon>
        <taxon>Actinomycetes</taxon>
        <taxon>Micrococcales</taxon>
        <taxon>Microbacteriaceae</taxon>
        <taxon>Microbacterium</taxon>
    </lineage>
</organism>
<keyword evidence="1" id="KW-0472">Membrane</keyword>
<keyword evidence="1" id="KW-0812">Transmembrane</keyword>
<dbReference type="AlphaFoldDB" id="A0AAU7VSE0"/>
<proteinExistence type="predicted"/>
<protein>
    <submittedName>
        <fullName evidence="2">Uncharacterized protein</fullName>
    </submittedName>
</protein>
<accession>A0AAU7VSE0</accession>
<feature type="transmembrane region" description="Helical" evidence="1">
    <location>
        <begin position="20"/>
        <end position="47"/>
    </location>
</feature>
<dbReference type="RefSeq" id="WP_350350312.1">
    <property type="nucleotide sequence ID" value="NZ_CP158357.1"/>
</dbReference>
<dbReference type="EMBL" id="CP158357">
    <property type="protein sequence ID" value="XBX76717.1"/>
    <property type="molecule type" value="Genomic_DNA"/>
</dbReference>
<evidence type="ECO:0000313" key="2">
    <source>
        <dbReference type="EMBL" id="XBX76717.1"/>
    </source>
</evidence>
<name>A0AAU7VSE0_9MICO</name>
<keyword evidence="1" id="KW-1133">Transmembrane helix</keyword>
<reference evidence="2" key="1">
    <citation type="submission" date="2024-06" db="EMBL/GenBank/DDBJ databases">
        <title>Draft genome sequence of Microbacterium sp. strain A8/3-1, isolated from Oxytropis tragacanthoides Fisch. ex DC. Root nodules in the Altai region of Russia.</title>
        <authorList>
            <person name="Sazanova A."/>
            <person name="Guro P."/>
            <person name="Kuznetsova I."/>
            <person name="Belimov A."/>
            <person name="Safronova V."/>
        </authorList>
    </citation>
    <scope>NUCLEOTIDE SEQUENCE</scope>
    <source>
        <strain evidence="2">A8/3-1</strain>
    </source>
</reference>
<gene>
    <name evidence="2" type="ORF">ABS642_12430</name>
</gene>